<keyword evidence="3" id="KW-1185">Reference proteome</keyword>
<dbReference type="GO" id="GO:0006313">
    <property type="term" value="P:DNA transposition"/>
    <property type="evidence" value="ECO:0007669"/>
    <property type="project" value="InterPro"/>
</dbReference>
<dbReference type="Proteomes" id="UP000236047">
    <property type="component" value="Unassembled WGS sequence"/>
</dbReference>
<dbReference type="AlphaFoldDB" id="A0A2N8PHR1"/>
<organism evidence="2 3">
    <name type="scientific">Streptomyces noursei</name>
    <name type="common">Streptomyces albulus</name>
    <dbReference type="NCBI Taxonomy" id="1971"/>
    <lineage>
        <taxon>Bacteria</taxon>
        <taxon>Bacillati</taxon>
        <taxon>Actinomycetota</taxon>
        <taxon>Actinomycetes</taxon>
        <taxon>Kitasatosporales</taxon>
        <taxon>Streptomycetaceae</taxon>
        <taxon>Streptomyces</taxon>
    </lineage>
</organism>
<evidence type="ECO:0000313" key="2">
    <source>
        <dbReference type="EMBL" id="PNE40547.1"/>
    </source>
</evidence>
<reference evidence="3" key="1">
    <citation type="submission" date="2015-09" db="EMBL/GenBank/DDBJ databases">
        <authorList>
            <person name="Graham D.E."/>
            <person name="Mahan K.M."/>
            <person name="Klingeman D.M."/>
            <person name="Fida T."/>
            <person name="Giannone R.J."/>
            <person name="Hettich R.L."/>
            <person name="Parry R.J."/>
            <person name="Spain J.C."/>
        </authorList>
    </citation>
    <scope>NUCLEOTIDE SEQUENCE [LARGE SCALE GENOMIC DNA]</scope>
    <source>
        <strain evidence="3">JCM 4701</strain>
    </source>
</reference>
<comment type="caution">
    <text evidence="2">The sequence shown here is derived from an EMBL/GenBank/DDBJ whole genome shotgun (WGS) entry which is preliminary data.</text>
</comment>
<dbReference type="Pfam" id="PF01526">
    <property type="entry name" value="DDE_Tnp_Tn3"/>
    <property type="match status" value="1"/>
</dbReference>
<dbReference type="EMBL" id="LJSN01000002">
    <property type="protein sequence ID" value="PNE40547.1"/>
    <property type="molecule type" value="Genomic_DNA"/>
</dbReference>
<name>A0A2N8PHR1_STRNR</name>
<feature type="domain" description="Tn3 transposase DDE" evidence="1">
    <location>
        <begin position="27"/>
        <end position="77"/>
    </location>
</feature>
<dbReference type="RefSeq" id="WP_180990076.1">
    <property type="nucleotide sequence ID" value="NZ_LJSN01000002.1"/>
</dbReference>
<sequence>MLCSAPPAETVDDRLLDTEELARRRRTEDGDISSTVQLLRYLTDGPLRRRVTAATNKVESFNRFSQWIGFGNRRQLLEEG</sequence>
<dbReference type="GO" id="GO:0004803">
    <property type="term" value="F:transposase activity"/>
    <property type="evidence" value="ECO:0007669"/>
    <property type="project" value="InterPro"/>
</dbReference>
<dbReference type="InterPro" id="IPR002513">
    <property type="entry name" value="Tn3_Tnp_DDE_dom"/>
</dbReference>
<accession>A0A2N8PHR1</accession>
<gene>
    <name evidence="2" type="ORF">AOB60_06475</name>
</gene>
<protein>
    <recommendedName>
        <fullName evidence="1">Tn3 transposase DDE domain-containing protein</fullName>
    </recommendedName>
</protein>
<evidence type="ECO:0000313" key="3">
    <source>
        <dbReference type="Proteomes" id="UP000236047"/>
    </source>
</evidence>
<evidence type="ECO:0000259" key="1">
    <source>
        <dbReference type="Pfam" id="PF01526"/>
    </source>
</evidence>
<proteinExistence type="predicted"/>